<protein>
    <recommendedName>
        <fullName evidence="5">MASP</fullName>
    </recommendedName>
</protein>
<sequence length="134" mass="13162">MTRFTAIAAALLATAGATGASAQLAAPVSGTVNAAAQAKIDPQPTLNQAQNAATRVGTTATNAAERAKTRVETATAKAQDKVEMAAEKAQDRAEEATDIGAGAKTRAKGSASAPGVDASVDAGVKAEADTNPEG</sequence>
<dbReference type="RefSeq" id="WP_221602596.1">
    <property type="nucleotide sequence ID" value="NZ_JAIGNU010000001.1"/>
</dbReference>
<feature type="signal peptide" evidence="2">
    <location>
        <begin position="1"/>
        <end position="22"/>
    </location>
</feature>
<evidence type="ECO:0008006" key="5">
    <source>
        <dbReference type="Google" id="ProtNLM"/>
    </source>
</evidence>
<evidence type="ECO:0000313" key="3">
    <source>
        <dbReference type="EMBL" id="MBX7501519.1"/>
    </source>
</evidence>
<reference evidence="3 4" key="1">
    <citation type="submission" date="2021-08" db="EMBL/GenBank/DDBJ databases">
        <title>Comparative Genomics Analysis of the Genus Qipengyuania Reveals Extensive Genetic Diversity and Metabolic Versatility, Including the Description of Fifteen Novel Species.</title>
        <authorList>
            <person name="Liu Y."/>
        </authorList>
    </citation>
    <scope>NUCLEOTIDE SEQUENCE [LARGE SCALE GENOMIC DNA]</scope>
    <source>
        <strain evidence="3 4">YG27</strain>
    </source>
</reference>
<evidence type="ECO:0000256" key="1">
    <source>
        <dbReference type="SAM" id="MobiDB-lite"/>
    </source>
</evidence>
<dbReference type="Proteomes" id="UP000782554">
    <property type="component" value="Unassembled WGS sequence"/>
</dbReference>
<keyword evidence="2" id="KW-0732">Signal</keyword>
<feature type="compositionally biased region" description="Basic and acidic residues" evidence="1">
    <location>
        <begin position="78"/>
        <end position="95"/>
    </location>
</feature>
<feature type="compositionally biased region" description="Polar residues" evidence="1">
    <location>
        <begin position="44"/>
        <end position="62"/>
    </location>
</feature>
<evidence type="ECO:0000256" key="2">
    <source>
        <dbReference type="SAM" id="SignalP"/>
    </source>
</evidence>
<organism evidence="3 4">
    <name type="scientific">Qipengyuania mesophila</name>
    <dbReference type="NCBI Taxonomy" id="2867246"/>
    <lineage>
        <taxon>Bacteria</taxon>
        <taxon>Pseudomonadati</taxon>
        <taxon>Pseudomonadota</taxon>
        <taxon>Alphaproteobacteria</taxon>
        <taxon>Sphingomonadales</taxon>
        <taxon>Erythrobacteraceae</taxon>
        <taxon>Qipengyuania</taxon>
    </lineage>
</organism>
<feature type="region of interest" description="Disordered" evidence="1">
    <location>
        <begin position="43"/>
        <end position="134"/>
    </location>
</feature>
<name>A0ABS7JVC1_9SPHN</name>
<accession>A0ABS7JVC1</accession>
<keyword evidence="4" id="KW-1185">Reference proteome</keyword>
<feature type="chain" id="PRO_5046465793" description="MASP" evidence="2">
    <location>
        <begin position="23"/>
        <end position="134"/>
    </location>
</feature>
<evidence type="ECO:0000313" key="4">
    <source>
        <dbReference type="Proteomes" id="UP000782554"/>
    </source>
</evidence>
<gene>
    <name evidence="3" type="ORF">K3181_08695</name>
</gene>
<comment type="caution">
    <text evidence="3">The sequence shown here is derived from an EMBL/GenBank/DDBJ whole genome shotgun (WGS) entry which is preliminary data.</text>
</comment>
<proteinExistence type="predicted"/>
<dbReference type="EMBL" id="JAIGNU010000001">
    <property type="protein sequence ID" value="MBX7501519.1"/>
    <property type="molecule type" value="Genomic_DNA"/>
</dbReference>